<accession>A0A7K1XV16</accession>
<feature type="transmembrane region" description="Helical" evidence="1">
    <location>
        <begin position="304"/>
        <end position="329"/>
    </location>
</feature>
<evidence type="ECO:0000313" key="3">
    <source>
        <dbReference type="Proteomes" id="UP000451233"/>
    </source>
</evidence>
<proteinExistence type="predicted"/>
<protein>
    <submittedName>
        <fullName evidence="2">Uncharacterized protein</fullName>
    </submittedName>
</protein>
<feature type="transmembrane region" description="Helical" evidence="1">
    <location>
        <begin position="426"/>
        <end position="445"/>
    </location>
</feature>
<feature type="transmembrane region" description="Helical" evidence="1">
    <location>
        <begin position="23"/>
        <end position="46"/>
    </location>
</feature>
<comment type="caution">
    <text evidence="2">The sequence shown here is derived from an EMBL/GenBank/DDBJ whole genome shotgun (WGS) entry which is preliminary data.</text>
</comment>
<feature type="transmembrane region" description="Helical" evidence="1">
    <location>
        <begin position="103"/>
        <end position="127"/>
    </location>
</feature>
<dbReference type="EMBL" id="WVHS01000001">
    <property type="protein sequence ID" value="MXV14638.1"/>
    <property type="molecule type" value="Genomic_DNA"/>
</dbReference>
<feature type="transmembrane region" description="Helical" evidence="1">
    <location>
        <begin position="281"/>
        <end position="298"/>
    </location>
</feature>
<sequence>MTTQFLDHQWKSFWRSKNTGKSIAIRVVLWLLILYFVAIFLVLSFAMDKILGKVFPGQDVIASFNGFILYYFLLDLVMRFQLQELPTLSVQPYLILPIRKKQIVNYLSLSSLSTTFNYSPFILSLPFLLKVVLPQKGGLAFTGILLSLLGLTLFNHFFSLYIKRKVNLNGWVMLLFLGAIGLVSYLDFKWHVISIAAASSWLFNSIITAPALALAVLAFAVGCFYVNYLFLKSNLYLDELRASSSAVKSSTEIPFLDRFGAVGDLVANEVKLILRNKRPKSTLTMSFIFLLYGLIFYTKPQTSTIYWAPIFCGTFITGIFIINYGQFMFSWQSSHFDGILVSKVRIRDFFAAKFLMFTIASTVAYILSTPYTYFGWHILYAHTAMYLWNMGVSSFIVLWFATYNYKKINLSKGASFNWEGVGASQFLLSIPLFVTPLLIFLPFNLLHQQTLGLVVLGLIGMVFLLTRKTWIDLLTKRFNKQRYKIAEGFRNE</sequence>
<name>A0A7K1XV16_9SPHI</name>
<keyword evidence="3" id="KW-1185">Reference proteome</keyword>
<evidence type="ECO:0000313" key="2">
    <source>
        <dbReference type="EMBL" id="MXV14638.1"/>
    </source>
</evidence>
<keyword evidence="1" id="KW-0472">Membrane</keyword>
<feature type="transmembrane region" description="Helical" evidence="1">
    <location>
        <begin position="168"/>
        <end position="186"/>
    </location>
</feature>
<feature type="transmembrane region" description="Helical" evidence="1">
    <location>
        <begin position="386"/>
        <end position="405"/>
    </location>
</feature>
<feature type="transmembrane region" description="Helical" evidence="1">
    <location>
        <begin position="61"/>
        <end position="82"/>
    </location>
</feature>
<dbReference type="Proteomes" id="UP000451233">
    <property type="component" value="Unassembled WGS sequence"/>
</dbReference>
<dbReference type="InterPro" id="IPR043742">
    <property type="entry name" value="DUF5687"/>
</dbReference>
<dbReference type="Pfam" id="PF18940">
    <property type="entry name" value="DUF5687"/>
    <property type="match status" value="1"/>
</dbReference>
<organism evidence="2 3">
    <name type="scientific">Hufsiella ginkgonis</name>
    <dbReference type="NCBI Taxonomy" id="2695274"/>
    <lineage>
        <taxon>Bacteria</taxon>
        <taxon>Pseudomonadati</taxon>
        <taxon>Bacteroidota</taxon>
        <taxon>Sphingobacteriia</taxon>
        <taxon>Sphingobacteriales</taxon>
        <taxon>Sphingobacteriaceae</taxon>
        <taxon>Hufsiella</taxon>
    </lineage>
</organism>
<keyword evidence="1" id="KW-1133">Transmembrane helix</keyword>
<evidence type="ECO:0000256" key="1">
    <source>
        <dbReference type="SAM" id="Phobius"/>
    </source>
</evidence>
<gene>
    <name evidence="2" type="ORF">GS398_04960</name>
</gene>
<feature type="transmembrane region" description="Helical" evidence="1">
    <location>
        <begin position="451"/>
        <end position="470"/>
    </location>
</feature>
<dbReference type="RefSeq" id="WP_160905597.1">
    <property type="nucleotide sequence ID" value="NZ_WVHS01000001.1"/>
</dbReference>
<feature type="transmembrane region" description="Helical" evidence="1">
    <location>
        <begin position="206"/>
        <end position="231"/>
    </location>
</feature>
<feature type="transmembrane region" description="Helical" evidence="1">
    <location>
        <begin position="139"/>
        <end position="161"/>
    </location>
</feature>
<keyword evidence="1" id="KW-0812">Transmembrane</keyword>
<feature type="transmembrane region" description="Helical" evidence="1">
    <location>
        <begin position="350"/>
        <end position="374"/>
    </location>
</feature>
<reference evidence="2 3" key="1">
    <citation type="submission" date="2019-11" db="EMBL/GenBank/DDBJ databases">
        <title>Pedobacter sp. HMF7056 Genome sequencing and assembly.</title>
        <authorList>
            <person name="Kang H."/>
            <person name="Kim H."/>
            <person name="Joh K."/>
        </authorList>
    </citation>
    <scope>NUCLEOTIDE SEQUENCE [LARGE SCALE GENOMIC DNA]</scope>
    <source>
        <strain evidence="2 3">HMF7056</strain>
    </source>
</reference>
<dbReference type="AlphaFoldDB" id="A0A7K1XV16"/>